<reference evidence="3" key="1">
    <citation type="journal article" date="2013" name="Nature">
        <title>Draft genome of the wheat A-genome progenitor Triticum urartu.</title>
        <authorList>
            <person name="Ling H.Q."/>
            <person name="Zhao S."/>
            <person name="Liu D."/>
            <person name="Wang J."/>
            <person name="Sun H."/>
            <person name="Zhang C."/>
            <person name="Fan H."/>
            <person name="Li D."/>
            <person name="Dong L."/>
            <person name="Tao Y."/>
            <person name="Gao C."/>
            <person name="Wu H."/>
            <person name="Li Y."/>
            <person name="Cui Y."/>
            <person name="Guo X."/>
            <person name="Zheng S."/>
            <person name="Wang B."/>
            <person name="Yu K."/>
            <person name="Liang Q."/>
            <person name="Yang W."/>
            <person name="Lou X."/>
            <person name="Chen J."/>
            <person name="Feng M."/>
            <person name="Jian J."/>
            <person name="Zhang X."/>
            <person name="Luo G."/>
            <person name="Jiang Y."/>
            <person name="Liu J."/>
            <person name="Wang Z."/>
            <person name="Sha Y."/>
            <person name="Zhang B."/>
            <person name="Wu H."/>
            <person name="Tang D."/>
            <person name="Shen Q."/>
            <person name="Xue P."/>
            <person name="Zou S."/>
            <person name="Wang X."/>
            <person name="Liu X."/>
            <person name="Wang F."/>
            <person name="Yang Y."/>
            <person name="An X."/>
            <person name="Dong Z."/>
            <person name="Zhang K."/>
            <person name="Zhang X."/>
            <person name="Luo M.C."/>
            <person name="Dvorak J."/>
            <person name="Tong Y."/>
            <person name="Wang J."/>
            <person name="Yang H."/>
            <person name="Li Z."/>
            <person name="Wang D."/>
            <person name="Zhang A."/>
            <person name="Wang J."/>
        </authorList>
    </citation>
    <scope>NUCLEOTIDE SEQUENCE</scope>
    <source>
        <strain evidence="3">cv. G1812</strain>
    </source>
</reference>
<reference evidence="2" key="3">
    <citation type="submission" date="2022-06" db="UniProtKB">
        <authorList>
            <consortium name="EnsemblPlants"/>
        </authorList>
    </citation>
    <scope>IDENTIFICATION</scope>
</reference>
<feature type="compositionally biased region" description="Basic and acidic residues" evidence="1">
    <location>
        <begin position="41"/>
        <end position="53"/>
    </location>
</feature>
<sequence>MEGHEAGLRIHRSQVLPQDLRDRAGGEADVPVPARRRRGRAPREPPEAQGARRDRLRHGLRVGHAAAQDRRRQGEGGHAPASRRHPRQGRRRRRALRGGEDGAAGHHRGRRPRDVDAGDEGGLGGGLRPARRRHQGGDEVRCGSLMPRMDSAFMSSLVVMCHVCTVP</sequence>
<gene>
    <name evidence="2" type="primary">LOC125537274</name>
</gene>
<evidence type="ECO:0000313" key="3">
    <source>
        <dbReference type="Proteomes" id="UP000015106"/>
    </source>
</evidence>
<evidence type="ECO:0000256" key="1">
    <source>
        <dbReference type="SAM" id="MobiDB-lite"/>
    </source>
</evidence>
<proteinExistence type="predicted"/>
<feature type="region of interest" description="Disordered" evidence="1">
    <location>
        <begin position="1"/>
        <end position="139"/>
    </location>
</feature>
<dbReference type="Gramene" id="TuG1812G0100003776.01.T01">
    <property type="protein sequence ID" value="TuG1812G0100003776.01.T01"/>
    <property type="gene ID" value="TuG1812G0100003776.01"/>
</dbReference>
<accession>A0A8R7K3F0</accession>
<dbReference type="EnsemblPlants" id="TuG1812G0100003776.01.T01">
    <property type="protein sequence ID" value="TuG1812G0100003776.01.T01"/>
    <property type="gene ID" value="TuG1812G0100003776.01"/>
</dbReference>
<dbReference type="Proteomes" id="UP000015106">
    <property type="component" value="Chromosome 1"/>
</dbReference>
<organism evidence="2 3">
    <name type="scientific">Triticum urartu</name>
    <name type="common">Red wild einkorn</name>
    <name type="synonym">Crithodium urartu</name>
    <dbReference type="NCBI Taxonomy" id="4572"/>
    <lineage>
        <taxon>Eukaryota</taxon>
        <taxon>Viridiplantae</taxon>
        <taxon>Streptophyta</taxon>
        <taxon>Embryophyta</taxon>
        <taxon>Tracheophyta</taxon>
        <taxon>Spermatophyta</taxon>
        <taxon>Magnoliopsida</taxon>
        <taxon>Liliopsida</taxon>
        <taxon>Poales</taxon>
        <taxon>Poaceae</taxon>
        <taxon>BOP clade</taxon>
        <taxon>Pooideae</taxon>
        <taxon>Triticodae</taxon>
        <taxon>Triticeae</taxon>
        <taxon>Triticinae</taxon>
        <taxon>Triticum</taxon>
    </lineage>
</organism>
<feature type="compositionally biased region" description="Basic residues" evidence="1">
    <location>
        <begin position="81"/>
        <end position="96"/>
    </location>
</feature>
<keyword evidence="3" id="KW-1185">Reference proteome</keyword>
<reference evidence="2" key="2">
    <citation type="submission" date="2018-03" db="EMBL/GenBank/DDBJ databases">
        <title>The Triticum urartu genome reveals the dynamic nature of wheat genome evolution.</title>
        <authorList>
            <person name="Ling H."/>
            <person name="Ma B."/>
            <person name="Shi X."/>
            <person name="Liu H."/>
            <person name="Dong L."/>
            <person name="Sun H."/>
            <person name="Cao Y."/>
            <person name="Gao Q."/>
            <person name="Zheng S."/>
            <person name="Li Y."/>
            <person name="Yu Y."/>
            <person name="Du H."/>
            <person name="Qi M."/>
            <person name="Li Y."/>
            <person name="Yu H."/>
            <person name="Cui Y."/>
            <person name="Wang N."/>
            <person name="Chen C."/>
            <person name="Wu H."/>
            <person name="Zhao Y."/>
            <person name="Zhang J."/>
            <person name="Li Y."/>
            <person name="Zhou W."/>
            <person name="Zhang B."/>
            <person name="Hu W."/>
            <person name="Eijk M."/>
            <person name="Tang J."/>
            <person name="Witsenboer H."/>
            <person name="Zhao S."/>
            <person name="Li Z."/>
            <person name="Zhang A."/>
            <person name="Wang D."/>
            <person name="Liang C."/>
        </authorList>
    </citation>
    <scope>NUCLEOTIDE SEQUENCE [LARGE SCALE GENOMIC DNA]</scope>
    <source>
        <strain evidence="2">cv. G1812</strain>
    </source>
</reference>
<name>A0A8R7K3F0_TRIUA</name>
<evidence type="ECO:0000313" key="2">
    <source>
        <dbReference type="EnsemblPlants" id="TuG1812G0100003776.01.T01"/>
    </source>
</evidence>
<dbReference type="AlphaFoldDB" id="A0A8R7K3F0"/>
<protein>
    <submittedName>
        <fullName evidence="2">Uncharacterized protein</fullName>
    </submittedName>
</protein>